<organism evidence="12 13">
    <name type="scientific">Caldithrix abyssi DSM 13497</name>
    <dbReference type="NCBI Taxonomy" id="880073"/>
    <lineage>
        <taxon>Bacteria</taxon>
        <taxon>Pseudomonadati</taxon>
        <taxon>Calditrichota</taxon>
        <taxon>Calditrichia</taxon>
        <taxon>Calditrichales</taxon>
        <taxon>Calditrichaceae</taxon>
        <taxon>Caldithrix</taxon>
    </lineage>
</organism>
<comment type="function">
    <text evidence="10">Part of a membrane-bound complex that couples electron transfer with translocation of ions across the membrane.</text>
</comment>
<comment type="cofactor">
    <cofactor evidence="10">
        <name>FMN</name>
        <dbReference type="ChEBI" id="CHEBI:58210"/>
    </cofactor>
</comment>
<feature type="transmembrane region" description="Helical" evidence="10">
    <location>
        <begin position="210"/>
        <end position="230"/>
    </location>
</feature>
<comment type="similarity">
    <text evidence="10">Belongs to the NqrB/RnfD family.</text>
</comment>
<dbReference type="InParanoid" id="H1XPQ5"/>
<feature type="transmembrane region" description="Helical" evidence="10">
    <location>
        <begin position="236"/>
        <end position="255"/>
    </location>
</feature>
<dbReference type="EMBL" id="CM001402">
    <property type="protein sequence ID" value="EHO39976.1"/>
    <property type="molecule type" value="Genomic_DNA"/>
</dbReference>
<keyword evidence="4 10" id="KW-0288">FMN</keyword>
<evidence type="ECO:0000256" key="4">
    <source>
        <dbReference type="ARBA" id="ARBA00022643"/>
    </source>
</evidence>
<evidence type="ECO:0000313" key="14">
    <source>
        <dbReference type="Proteomes" id="UP000183868"/>
    </source>
</evidence>
<name>H1XPQ5_CALAY</name>
<dbReference type="RefSeq" id="WP_006926883.1">
    <property type="nucleotide sequence ID" value="NZ_CM001402.1"/>
</dbReference>
<feature type="transmembrane region" description="Helical" evidence="10">
    <location>
        <begin position="267"/>
        <end position="286"/>
    </location>
</feature>
<keyword evidence="13" id="KW-1185">Reference proteome</keyword>
<keyword evidence="2 10" id="KW-0597">Phosphoprotein</keyword>
<evidence type="ECO:0000256" key="5">
    <source>
        <dbReference type="ARBA" id="ARBA00022692"/>
    </source>
</evidence>
<evidence type="ECO:0000313" key="13">
    <source>
        <dbReference type="Proteomes" id="UP000004671"/>
    </source>
</evidence>
<dbReference type="GO" id="GO:0005886">
    <property type="term" value="C:plasma membrane"/>
    <property type="evidence" value="ECO:0007669"/>
    <property type="project" value="UniProtKB-SubCell"/>
</dbReference>
<sequence precursor="true">MEAKKLLIMDSSPLGTVGESTRKIMYSVALSLVPALAVSVWMFGWEAVRVLVLTSIFCVGMEAIIAKFSRQKIDYMDGSALVTGILLAMNVPSNAPWWLLFIGSLVAIVLGKQVFGGLGQNIFNPALVARVFLLISFPLQMTTWPLPQVFDGSTGATPLGILKTEGVGAIAKLNVGDLAMGHMGGSLGEISALALLVGAAFLFYKKYITWEIPVTFIGTVFVFTGIFYAINPAQYASPVFHMFTGGLFLGALYMATDMVTSPLSFKGKLIFGFGCGFFTALIRLFGSYPEGVSFAILFMNAFVPLLDRYFPEKKFGMVNNG</sequence>
<proteinExistence type="inferred from homology"/>
<keyword evidence="5 10" id="KW-0812">Transmembrane</keyword>
<evidence type="ECO:0000256" key="10">
    <source>
        <dbReference type="HAMAP-Rule" id="MF_00462"/>
    </source>
</evidence>
<protein>
    <recommendedName>
        <fullName evidence="10">Ion-translocating oxidoreductase complex subunit D</fullName>
        <ecNumber evidence="10">7.-.-.-</ecNumber>
    </recommendedName>
    <alternativeName>
        <fullName evidence="10">Rnf electron transport complex subunit D</fullName>
    </alternativeName>
</protein>
<dbReference type="HOGENOM" id="CLU_042020_1_0_0"/>
<feature type="transmembrane region" description="Helical" evidence="10">
    <location>
        <begin position="292"/>
        <end position="310"/>
    </location>
</feature>
<dbReference type="PANTHER" id="PTHR30578:SF0">
    <property type="entry name" value="ION-TRANSLOCATING OXIDOREDUCTASE COMPLEX SUBUNIT D"/>
    <property type="match status" value="1"/>
</dbReference>
<keyword evidence="3 10" id="KW-0285">Flavoprotein</keyword>
<feature type="transmembrane region" description="Helical" evidence="10">
    <location>
        <begin position="127"/>
        <end position="146"/>
    </location>
</feature>
<accession>H1XPQ5</accession>
<dbReference type="EC" id="7.-.-.-" evidence="10"/>
<reference evidence="12 13" key="1">
    <citation type="submission" date="2011-09" db="EMBL/GenBank/DDBJ databases">
        <title>The permanent draft genome of Caldithrix abyssi DSM 13497.</title>
        <authorList>
            <consortium name="US DOE Joint Genome Institute (JGI-PGF)"/>
            <person name="Lucas S."/>
            <person name="Han J."/>
            <person name="Lapidus A."/>
            <person name="Bruce D."/>
            <person name="Goodwin L."/>
            <person name="Pitluck S."/>
            <person name="Peters L."/>
            <person name="Kyrpides N."/>
            <person name="Mavromatis K."/>
            <person name="Ivanova N."/>
            <person name="Mikhailova N."/>
            <person name="Chertkov O."/>
            <person name="Detter J.C."/>
            <person name="Tapia R."/>
            <person name="Han C."/>
            <person name="Land M."/>
            <person name="Hauser L."/>
            <person name="Markowitz V."/>
            <person name="Cheng J.-F."/>
            <person name="Hugenholtz P."/>
            <person name="Woyke T."/>
            <person name="Wu D."/>
            <person name="Spring S."/>
            <person name="Brambilla E."/>
            <person name="Klenk H.-P."/>
            <person name="Eisen J.A."/>
        </authorList>
    </citation>
    <scope>NUCLEOTIDE SEQUENCE [LARGE SCALE GENOMIC DNA]</scope>
    <source>
        <strain evidence="12 13">DSM 13497</strain>
    </source>
</reference>
<evidence type="ECO:0000256" key="3">
    <source>
        <dbReference type="ARBA" id="ARBA00022630"/>
    </source>
</evidence>
<dbReference type="PaxDb" id="880073-Calab_0330"/>
<evidence type="ECO:0000313" key="11">
    <source>
        <dbReference type="EMBL" id="APF19879.1"/>
    </source>
</evidence>
<dbReference type="STRING" id="880073.Cabys_3131"/>
<dbReference type="Pfam" id="PF03116">
    <property type="entry name" value="NQR2_RnfD_RnfE"/>
    <property type="match status" value="1"/>
</dbReference>
<dbReference type="InterPro" id="IPR004338">
    <property type="entry name" value="NqrB/RnfD"/>
</dbReference>
<evidence type="ECO:0000256" key="1">
    <source>
        <dbReference type="ARBA" id="ARBA00022448"/>
    </source>
</evidence>
<keyword evidence="7 10" id="KW-0249">Electron transport</keyword>
<evidence type="ECO:0000313" key="12">
    <source>
        <dbReference type="EMBL" id="EHO39976.1"/>
    </source>
</evidence>
<evidence type="ECO:0000256" key="9">
    <source>
        <dbReference type="ARBA" id="ARBA00023136"/>
    </source>
</evidence>
<evidence type="ECO:0000256" key="6">
    <source>
        <dbReference type="ARBA" id="ARBA00022967"/>
    </source>
</evidence>
<keyword evidence="1 10" id="KW-0813">Transport</keyword>
<dbReference type="EMBL" id="CP018099">
    <property type="protein sequence ID" value="APF19879.1"/>
    <property type="molecule type" value="Genomic_DNA"/>
</dbReference>
<evidence type="ECO:0000256" key="8">
    <source>
        <dbReference type="ARBA" id="ARBA00022989"/>
    </source>
</evidence>
<feature type="modified residue" description="FMN phosphoryl threonine" evidence="10">
    <location>
        <position position="157"/>
    </location>
</feature>
<dbReference type="Proteomes" id="UP000004671">
    <property type="component" value="Chromosome"/>
</dbReference>
<keyword evidence="6 10" id="KW-1278">Translocase</keyword>
<dbReference type="Proteomes" id="UP000183868">
    <property type="component" value="Chromosome"/>
</dbReference>
<dbReference type="HAMAP" id="MF_00462">
    <property type="entry name" value="RsxD_RnfD"/>
    <property type="match status" value="1"/>
</dbReference>
<feature type="transmembrane region" description="Helical" evidence="10">
    <location>
        <begin position="97"/>
        <end position="115"/>
    </location>
</feature>
<evidence type="ECO:0000256" key="7">
    <source>
        <dbReference type="ARBA" id="ARBA00022982"/>
    </source>
</evidence>
<dbReference type="GO" id="GO:0022900">
    <property type="term" value="P:electron transport chain"/>
    <property type="evidence" value="ECO:0007669"/>
    <property type="project" value="UniProtKB-UniRule"/>
</dbReference>
<dbReference type="AlphaFoldDB" id="H1XPQ5"/>
<keyword evidence="9 10" id="KW-0472">Membrane</keyword>
<keyword evidence="10" id="KW-1003">Cell membrane</keyword>
<evidence type="ECO:0000256" key="2">
    <source>
        <dbReference type="ARBA" id="ARBA00022553"/>
    </source>
</evidence>
<dbReference type="PANTHER" id="PTHR30578">
    <property type="entry name" value="ELECTRON TRANSPORT COMPLEX PROTEIN RNFD"/>
    <property type="match status" value="1"/>
</dbReference>
<dbReference type="InterPro" id="IPR011303">
    <property type="entry name" value="RnfD_bac"/>
</dbReference>
<dbReference type="eggNOG" id="COG4658">
    <property type="taxonomic scope" value="Bacteria"/>
</dbReference>
<comment type="subcellular location">
    <subcellularLocation>
        <location evidence="10">Cell membrane</location>
        <topology evidence="10">Multi-pass membrane protein</topology>
    </subcellularLocation>
</comment>
<gene>
    <name evidence="10 11" type="primary">rnfD</name>
    <name evidence="11" type="ORF">Cabys_3131</name>
    <name evidence="12" type="ORF">Calab_0330</name>
</gene>
<feature type="transmembrane region" description="Helical" evidence="10">
    <location>
        <begin position="24"/>
        <end position="44"/>
    </location>
</feature>
<dbReference type="FunCoup" id="H1XPQ5">
    <property type="interactions" value="60"/>
</dbReference>
<feature type="transmembrane region" description="Helical" evidence="10">
    <location>
        <begin position="183"/>
        <end position="203"/>
    </location>
</feature>
<dbReference type="GO" id="GO:0055085">
    <property type="term" value="P:transmembrane transport"/>
    <property type="evidence" value="ECO:0007669"/>
    <property type="project" value="InterPro"/>
</dbReference>
<reference evidence="11 14" key="2">
    <citation type="submission" date="2016-11" db="EMBL/GenBank/DDBJ databases">
        <title>Genomic analysis of Caldithrix abyssi and proposal of a novel bacterial phylum Caldithrichaeota.</title>
        <authorList>
            <person name="Kublanov I."/>
            <person name="Sigalova O."/>
            <person name="Gavrilov S."/>
            <person name="Lebedinsky A."/>
            <person name="Ivanova N."/>
            <person name="Daum C."/>
            <person name="Reddy T."/>
            <person name="Klenk H.P."/>
            <person name="Goker M."/>
            <person name="Reva O."/>
            <person name="Miroshnichenko M."/>
            <person name="Kyprides N."/>
            <person name="Woyke T."/>
            <person name="Gelfand M."/>
        </authorList>
    </citation>
    <scope>NUCLEOTIDE SEQUENCE [LARGE SCALE GENOMIC DNA]</scope>
    <source>
        <strain evidence="11 14">LF13</strain>
    </source>
</reference>
<comment type="subunit">
    <text evidence="10">The complex is composed of six subunits: RnfA, RnfB, RnfC, RnfD, RnfE and RnfG.</text>
</comment>
<dbReference type="KEGG" id="caby:Cabys_3131"/>
<dbReference type="NCBIfam" id="TIGR01946">
    <property type="entry name" value="rnfD"/>
    <property type="match status" value="1"/>
</dbReference>
<keyword evidence="8 10" id="KW-1133">Transmembrane helix</keyword>